<dbReference type="Proteomes" id="UP000199608">
    <property type="component" value="Unassembled WGS sequence"/>
</dbReference>
<feature type="transmembrane region" description="Helical" evidence="1">
    <location>
        <begin position="12"/>
        <end position="31"/>
    </location>
</feature>
<dbReference type="EMBL" id="FNLL01000006">
    <property type="protein sequence ID" value="SDU26998.1"/>
    <property type="molecule type" value="Genomic_DNA"/>
</dbReference>
<name>A0A1H2H610_9BACT</name>
<dbReference type="AlphaFoldDB" id="A0A1H2H610"/>
<evidence type="ECO:0000313" key="2">
    <source>
        <dbReference type="EMBL" id="SDU26998.1"/>
    </source>
</evidence>
<keyword evidence="1" id="KW-0472">Membrane</keyword>
<reference evidence="3" key="1">
    <citation type="submission" date="2016-10" db="EMBL/GenBank/DDBJ databases">
        <authorList>
            <person name="Varghese N."/>
            <person name="Submissions S."/>
        </authorList>
    </citation>
    <scope>NUCLEOTIDE SEQUENCE [LARGE SCALE GENOMIC DNA]</scope>
    <source>
        <strain evidence="3">DSM 3384</strain>
    </source>
</reference>
<accession>A0A1H2H610</accession>
<gene>
    <name evidence="2" type="ORF">SAMN04487931_10652</name>
</gene>
<keyword evidence="1" id="KW-1133">Transmembrane helix</keyword>
<organism evidence="2 3">
    <name type="scientific">Desulfobacula phenolica</name>
    <dbReference type="NCBI Taxonomy" id="90732"/>
    <lineage>
        <taxon>Bacteria</taxon>
        <taxon>Pseudomonadati</taxon>
        <taxon>Thermodesulfobacteriota</taxon>
        <taxon>Desulfobacteria</taxon>
        <taxon>Desulfobacterales</taxon>
        <taxon>Desulfobacteraceae</taxon>
        <taxon>Desulfobacula</taxon>
    </lineage>
</organism>
<proteinExistence type="predicted"/>
<evidence type="ECO:0000256" key="1">
    <source>
        <dbReference type="SAM" id="Phobius"/>
    </source>
</evidence>
<protein>
    <submittedName>
        <fullName evidence="2">Uncharacterized protein</fullName>
    </submittedName>
</protein>
<keyword evidence="1" id="KW-0812">Transmembrane</keyword>
<sequence length="104" mass="11614">MSQPTDYSVLKFWFDVGQYLITVVIAVYVWLSNRVNARAKDVEQMGNRVTKLESGSISHTDLGVVYERINKVSDQVSNISGTVDGIKGTVEMIQEYLLNNGGKK</sequence>
<keyword evidence="3" id="KW-1185">Reference proteome</keyword>
<evidence type="ECO:0000313" key="3">
    <source>
        <dbReference type="Proteomes" id="UP000199608"/>
    </source>
</evidence>